<evidence type="ECO:0000313" key="2">
    <source>
        <dbReference type="EMBL" id="WOC32691.1"/>
    </source>
</evidence>
<dbReference type="RefSeq" id="WP_275846187.1">
    <property type="nucleotide sequence ID" value="NZ_CP135996.1"/>
</dbReference>
<feature type="transmembrane region" description="Helical" evidence="1">
    <location>
        <begin position="626"/>
        <end position="650"/>
    </location>
</feature>
<dbReference type="InterPro" id="IPR006541">
    <property type="entry name" value="Bacteriocin_ass"/>
</dbReference>
<keyword evidence="1" id="KW-0812">Transmembrane</keyword>
<evidence type="ECO:0000256" key="1">
    <source>
        <dbReference type="SAM" id="Phobius"/>
    </source>
</evidence>
<dbReference type="Pfam" id="PF07242">
    <property type="entry name" value="DUF1430"/>
    <property type="match status" value="1"/>
</dbReference>
<feature type="transmembrane region" description="Helical" evidence="1">
    <location>
        <begin position="671"/>
        <end position="695"/>
    </location>
</feature>
<protein>
    <submittedName>
        <fullName evidence="2">DUF1430 domain-containing protein</fullName>
    </submittedName>
</protein>
<proteinExistence type="predicted"/>
<feature type="transmembrane region" description="Helical" evidence="1">
    <location>
        <begin position="302"/>
        <end position="320"/>
    </location>
</feature>
<keyword evidence="1" id="KW-0472">Membrane</keyword>
<keyword evidence="3" id="KW-1185">Reference proteome</keyword>
<dbReference type="EMBL" id="CP135996">
    <property type="protein sequence ID" value="WOC32691.1"/>
    <property type="molecule type" value="Genomic_DNA"/>
</dbReference>
<accession>A0AA97DC27</accession>
<evidence type="ECO:0000313" key="3">
    <source>
        <dbReference type="Proteomes" id="UP001300604"/>
    </source>
</evidence>
<feature type="transmembrane region" description="Helical" evidence="1">
    <location>
        <begin position="263"/>
        <end position="287"/>
    </location>
</feature>
<keyword evidence="1" id="KW-1133">Transmembrane helix</keyword>
<reference evidence="3" key="3">
    <citation type="submission" date="2024-06" db="EMBL/GenBank/DDBJ databases">
        <authorList>
            <person name="Zeng C."/>
        </authorList>
    </citation>
    <scope>NUCLEOTIDE SEQUENCE [LARGE SCALE GENOMIC DNA]</scope>
    <source>
        <strain evidence="3">ZCY20-5</strain>
    </source>
</reference>
<sequence length="739" mass="82771">MKKIVSVMIILAVVFQAFIGFLFESDREIETLQTGAQTYCEPFAIPDDSRISDTDQLFSVLLKTAQETHTNLFRTYMAGSETETVKNDRTTVVKYSLLTGSSRYMQTFPLKNGRTFTPAETQSRTNRQFLDTQKSGSAEQVGQLRYHMYKTSLRIEPFYQMTSEVKGSGRYYVELPAGVQKDVFLKSLQKNLQQQFQAEIPVAQLQGDTQEITIPTMDEFLFECVYGLLLLLVVLSVLYICLRESKQIAVCKLHGVKTGKIMWLLLRSVFGVFAGTFLAVALGIGIYTQDFVYVWRVLQNTVAAYLFSIALIAVAAAAAVRTCRVYQNLNGKSGSKSVLYLNYVVKALSVLLILAEGQLLYTNVNAYQQSMRLYQAWSDARAYGVFYPLTHGSSVTTAEVVAAEGKIAEEVYPTLNRQGALYIGAELFQPEYLNSSAPASFPSVKVNVNYLKKYPLQDSAGKPVSVSENETSWVLLAPMRYKSQEQALRKELLETRQGMNTVDQEVYGVSKKIQKGTDVKIIWIADGQKVYTYNPKVSAKTAGTLSGVLVEVMTEQNSCISDRNGIRGNGDSDPLKVKLNGTAQETYDALVPLLKKTGVYENLPHLIATDQYMTGQATVIQSQINLYVLIAGFFLLMLWLTITQNMVILFDQNKKDLIVKKLFGWPAGRRFCKYMLPGLLVSLFVLCGYGVFAWVTQSMQWQYFLVISAVLLIVESLVSFVTIIRTETRKTVDTLKGDS</sequence>
<reference evidence="2 3" key="1">
    <citation type="submission" date="2024-06" db="EMBL/GenBank/DDBJ databases">
        <title>Caproicibacterium argilliputei sp. nov, a novel caproic acid producing anaerobic bacterium isolated from pit mud.</title>
        <authorList>
            <person name="Xia S."/>
        </authorList>
    </citation>
    <scope>NUCLEOTIDE SEQUENCE [LARGE SCALE GENOMIC DNA]</scope>
    <source>
        <strain evidence="2 3">ZCY20-5</strain>
    </source>
</reference>
<name>A0AA97DC27_9FIRM</name>
<organism evidence="2 3">
    <name type="scientific">Caproicibacterium argilliputei</name>
    <dbReference type="NCBI Taxonomy" id="3030016"/>
    <lineage>
        <taxon>Bacteria</taxon>
        <taxon>Bacillati</taxon>
        <taxon>Bacillota</taxon>
        <taxon>Clostridia</taxon>
        <taxon>Eubacteriales</taxon>
        <taxon>Oscillospiraceae</taxon>
        <taxon>Caproicibacterium</taxon>
    </lineage>
</organism>
<gene>
    <name evidence="2" type="ORF">PXC00_02120</name>
</gene>
<dbReference type="AlphaFoldDB" id="A0AA97DC27"/>
<dbReference type="KEGG" id="carl:PXC00_02120"/>
<reference evidence="3" key="2">
    <citation type="submission" date="2024-06" db="EMBL/GenBank/DDBJ databases">
        <title>Caproicibacterium argilliputei sp. nov, a novel caproic acid producing anaerobic bacterium isolated from pit mud.</title>
        <authorList>
            <person name="Zeng C."/>
        </authorList>
    </citation>
    <scope>NUCLEOTIDE SEQUENCE [LARGE SCALE GENOMIC DNA]</scope>
    <source>
        <strain evidence="3">ZCY20-5</strain>
    </source>
</reference>
<feature type="transmembrane region" description="Helical" evidence="1">
    <location>
        <begin position="701"/>
        <end position="724"/>
    </location>
</feature>
<feature type="transmembrane region" description="Helical" evidence="1">
    <location>
        <begin position="220"/>
        <end position="242"/>
    </location>
</feature>
<dbReference type="Proteomes" id="UP001300604">
    <property type="component" value="Chromosome"/>
</dbReference>